<protein>
    <submittedName>
        <fullName evidence="1">Uncharacterized protein</fullName>
    </submittedName>
</protein>
<sequence length="124" mass="13730">NVAFNISIPAYSAITARIVGKAVYVESNILATNRDHFSESESNEPISEVKGMKKEFYVTDFHLEDVQMHHASEVLVVNYTTIYVALLCLGVVLLAGLLVFIVRLAIKRFRTPAVVPYQSLAADS</sequence>
<dbReference type="Proteomes" id="UP000092462">
    <property type="component" value="Unassembled WGS sequence"/>
</dbReference>
<proteinExistence type="predicted"/>
<organism evidence="1 2">
    <name type="scientific">Phlebotomus papatasi</name>
    <name type="common">Sandfly</name>
    <dbReference type="NCBI Taxonomy" id="29031"/>
    <lineage>
        <taxon>Eukaryota</taxon>
        <taxon>Metazoa</taxon>
        <taxon>Ecdysozoa</taxon>
        <taxon>Arthropoda</taxon>
        <taxon>Hexapoda</taxon>
        <taxon>Insecta</taxon>
        <taxon>Pterygota</taxon>
        <taxon>Neoptera</taxon>
        <taxon>Endopterygota</taxon>
        <taxon>Diptera</taxon>
        <taxon>Nematocera</taxon>
        <taxon>Psychodoidea</taxon>
        <taxon>Psychodidae</taxon>
        <taxon>Phlebotomus</taxon>
        <taxon>Phlebotomus</taxon>
    </lineage>
</organism>
<dbReference type="EnsemblMetazoa" id="PPAI002595-RA">
    <property type="protein sequence ID" value="PPAI002595-PA"/>
    <property type="gene ID" value="PPAI002595"/>
</dbReference>
<dbReference type="VEuPathDB" id="VectorBase:PPAPM1_003529"/>
<dbReference type="AlphaFoldDB" id="A0A1B0D538"/>
<reference evidence="1" key="1">
    <citation type="submission" date="2022-08" db="UniProtKB">
        <authorList>
            <consortium name="EnsemblMetazoa"/>
        </authorList>
    </citation>
    <scope>IDENTIFICATION</scope>
    <source>
        <strain evidence="1">Israel</strain>
    </source>
</reference>
<keyword evidence="2" id="KW-1185">Reference proteome</keyword>
<dbReference type="EMBL" id="AJVK01011704">
    <property type="status" value="NOT_ANNOTATED_CDS"/>
    <property type="molecule type" value="Genomic_DNA"/>
</dbReference>
<accession>A0A1B0D538</accession>
<evidence type="ECO:0000313" key="2">
    <source>
        <dbReference type="Proteomes" id="UP000092462"/>
    </source>
</evidence>
<name>A0A1B0D538_PHLPP</name>
<evidence type="ECO:0000313" key="1">
    <source>
        <dbReference type="EnsemblMetazoa" id="PPAI002595-PA"/>
    </source>
</evidence>
<dbReference type="VEuPathDB" id="VectorBase:PPAI002595"/>